<dbReference type="EMBL" id="MCGE01000027">
    <property type="protein sequence ID" value="ORZ09547.1"/>
    <property type="molecule type" value="Genomic_DNA"/>
</dbReference>
<evidence type="ECO:0000313" key="9">
    <source>
        <dbReference type="Proteomes" id="UP000193560"/>
    </source>
</evidence>
<evidence type="ECO:0000256" key="7">
    <source>
        <dbReference type="SAM" id="Phobius"/>
    </source>
</evidence>
<comment type="subcellular location">
    <subcellularLocation>
        <location evidence="1">Endomembrane system</location>
        <topology evidence="1">Multi-pass membrane protein</topology>
    </subcellularLocation>
</comment>
<evidence type="ECO:0000313" key="8">
    <source>
        <dbReference type="EMBL" id="ORZ09547.1"/>
    </source>
</evidence>
<dbReference type="AlphaFoldDB" id="A0A1X2I520"/>
<comment type="caution">
    <text evidence="8">The sequence shown here is derived from an EMBL/GenBank/DDBJ whole genome shotgun (WGS) entry which is preliminary data.</text>
</comment>
<evidence type="ECO:0000256" key="4">
    <source>
        <dbReference type="ARBA" id="ARBA00022737"/>
    </source>
</evidence>
<feature type="transmembrane region" description="Helical" evidence="7">
    <location>
        <begin position="179"/>
        <end position="202"/>
    </location>
</feature>
<feature type="transmembrane region" description="Helical" evidence="7">
    <location>
        <begin position="6"/>
        <end position="31"/>
    </location>
</feature>
<feature type="transmembrane region" description="Helical" evidence="7">
    <location>
        <begin position="82"/>
        <end position="101"/>
    </location>
</feature>
<dbReference type="InterPro" id="IPR005282">
    <property type="entry name" value="LC_transporter"/>
</dbReference>
<keyword evidence="6 7" id="KW-0472">Membrane</keyword>
<keyword evidence="4" id="KW-0677">Repeat</keyword>
<dbReference type="GO" id="GO:0012505">
    <property type="term" value="C:endomembrane system"/>
    <property type="evidence" value="ECO:0007669"/>
    <property type="project" value="UniProtKB-SubCell"/>
</dbReference>
<keyword evidence="2" id="KW-0813">Transport</keyword>
<feature type="transmembrane region" description="Helical" evidence="7">
    <location>
        <begin position="214"/>
        <end position="231"/>
    </location>
</feature>
<keyword evidence="5 7" id="KW-1133">Transmembrane helix</keyword>
<sequence>MNALEIVSYILGWAYFTAWSFSLYPQLYLNWRRRSVRGLSPDYLSYSVIGFFCYAIFTLAFYCNKEIQDEYGRRHDAANLVRLNDVAFAVHGLIASLLLLWQTYIYKGSQRHLAPVTAIVIWLTSILGLLILFSVHYGNSEWIHLMYFLSYVQLGSNAFKFLPQIWLNYKRKSTQGWSVYLILLDTMGGILSIIQLIVDAYIENDWSGISGDSVKLGLGAISIVYGLLFLMQKYIIYPQPSEEEVSPLLGSAHSNHHGSTGI</sequence>
<dbReference type="SMART" id="SM00679">
    <property type="entry name" value="CTNS"/>
    <property type="match status" value="2"/>
</dbReference>
<dbReference type="OrthoDB" id="75720at2759"/>
<evidence type="ECO:0000256" key="5">
    <source>
        <dbReference type="ARBA" id="ARBA00022989"/>
    </source>
</evidence>
<dbReference type="Gene3D" id="1.20.1280.290">
    <property type="match status" value="2"/>
</dbReference>
<protein>
    <submittedName>
        <fullName evidence="8">PQ loop repeat-domain-containing protein</fullName>
    </submittedName>
</protein>
<evidence type="ECO:0000256" key="3">
    <source>
        <dbReference type="ARBA" id="ARBA00022692"/>
    </source>
</evidence>
<dbReference type="PANTHER" id="PTHR13131:SF5">
    <property type="entry name" value="CYSTINOSIN"/>
    <property type="match status" value="1"/>
</dbReference>
<dbReference type="GO" id="GO:0005774">
    <property type="term" value="C:vacuolar membrane"/>
    <property type="evidence" value="ECO:0007669"/>
    <property type="project" value="TreeGrafter"/>
</dbReference>
<organism evidence="8 9">
    <name type="scientific">Absidia repens</name>
    <dbReference type="NCBI Taxonomy" id="90262"/>
    <lineage>
        <taxon>Eukaryota</taxon>
        <taxon>Fungi</taxon>
        <taxon>Fungi incertae sedis</taxon>
        <taxon>Mucoromycota</taxon>
        <taxon>Mucoromycotina</taxon>
        <taxon>Mucoromycetes</taxon>
        <taxon>Mucorales</taxon>
        <taxon>Cunninghamellaceae</taxon>
        <taxon>Absidia</taxon>
    </lineage>
</organism>
<feature type="transmembrane region" description="Helical" evidence="7">
    <location>
        <begin position="113"/>
        <end position="133"/>
    </location>
</feature>
<accession>A0A1X2I520</accession>
<dbReference type="PANTHER" id="PTHR13131">
    <property type="entry name" value="CYSTINOSIN"/>
    <property type="match status" value="1"/>
</dbReference>
<keyword evidence="9" id="KW-1185">Reference proteome</keyword>
<dbReference type="Pfam" id="PF04193">
    <property type="entry name" value="PQ-loop"/>
    <property type="match status" value="2"/>
</dbReference>
<evidence type="ECO:0000256" key="6">
    <source>
        <dbReference type="ARBA" id="ARBA00023136"/>
    </source>
</evidence>
<proteinExistence type="predicted"/>
<evidence type="ECO:0000256" key="1">
    <source>
        <dbReference type="ARBA" id="ARBA00004127"/>
    </source>
</evidence>
<dbReference type="STRING" id="90262.A0A1X2I520"/>
<dbReference type="Proteomes" id="UP000193560">
    <property type="component" value="Unassembled WGS sequence"/>
</dbReference>
<reference evidence="8 9" key="1">
    <citation type="submission" date="2016-07" db="EMBL/GenBank/DDBJ databases">
        <title>Pervasive Adenine N6-methylation of Active Genes in Fungi.</title>
        <authorList>
            <consortium name="DOE Joint Genome Institute"/>
            <person name="Mondo S.J."/>
            <person name="Dannebaum R.O."/>
            <person name="Kuo R.C."/>
            <person name="Labutti K."/>
            <person name="Haridas S."/>
            <person name="Kuo A."/>
            <person name="Salamov A."/>
            <person name="Ahrendt S.R."/>
            <person name="Lipzen A."/>
            <person name="Sullivan W."/>
            <person name="Andreopoulos W.B."/>
            <person name="Clum A."/>
            <person name="Lindquist E."/>
            <person name="Daum C."/>
            <person name="Ramamoorthy G.K."/>
            <person name="Gryganskyi A."/>
            <person name="Culley D."/>
            <person name="Magnuson J.K."/>
            <person name="James T.Y."/>
            <person name="O'Malley M.A."/>
            <person name="Stajich J.E."/>
            <person name="Spatafora J.W."/>
            <person name="Visel A."/>
            <person name="Grigoriev I.V."/>
        </authorList>
    </citation>
    <scope>NUCLEOTIDE SEQUENCE [LARGE SCALE GENOMIC DNA]</scope>
    <source>
        <strain evidence="8 9">NRRL 1336</strain>
    </source>
</reference>
<dbReference type="GO" id="GO:0015184">
    <property type="term" value="F:L-cystine transmembrane transporter activity"/>
    <property type="evidence" value="ECO:0007669"/>
    <property type="project" value="TreeGrafter"/>
</dbReference>
<feature type="transmembrane region" description="Helical" evidence="7">
    <location>
        <begin position="43"/>
        <end position="62"/>
    </location>
</feature>
<name>A0A1X2I520_9FUNG</name>
<evidence type="ECO:0000256" key="2">
    <source>
        <dbReference type="ARBA" id="ARBA00022448"/>
    </source>
</evidence>
<dbReference type="InterPro" id="IPR006603">
    <property type="entry name" value="PQ-loop_rpt"/>
</dbReference>
<keyword evidence="3 7" id="KW-0812">Transmembrane</keyword>
<gene>
    <name evidence="8" type="ORF">BCR42DRAFT_423634</name>
</gene>